<dbReference type="Proteomes" id="UP001465976">
    <property type="component" value="Unassembled WGS sequence"/>
</dbReference>
<evidence type="ECO:0000256" key="1">
    <source>
        <dbReference type="ARBA" id="ARBA00022737"/>
    </source>
</evidence>
<keyword evidence="1" id="KW-0677">Repeat</keyword>
<comment type="caution">
    <text evidence="4">The sequence shown here is derived from an EMBL/GenBank/DDBJ whole genome shotgun (WGS) entry which is preliminary data.</text>
</comment>
<evidence type="ECO:0000256" key="2">
    <source>
        <dbReference type="SAM" id="MobiDB-lite"/>
    </source>
</evidence>
<feature type="region of interest" description="Disordered" evidence="2">
    <location>
        <begin position="1"/>
        <end position="30"/>
    </location>
</feature>
<gene>
    <name evidence="4" type="ORF">V5O48_012279</name>
</gene>
<reference evidence="4 5" key="1">
    <citation type="submission" date="2024-02" db="EMBL/GenBank/DDBJ databases">
        <title>A draft genome for the cacao thread blight pathogen Marasmius crinis-equi.</title>
        <authorList>
            <person name="Cohen S.P."/>
            <person name="Baruah I.K."/>
            <person name="Amoako-Attah I."/>
            <person name="Bukari Y."/>
            <person name="Meinhardt L.W."/>
            <person name="Bailey B.A."/>
        </authorList>
    </citation>
    <scope>NUCLEOTIDE SEQUENCE [LARGE SCALE GENOMIC DNA]</scope>
    <source>
        <strain evidence="4 5">GH-76</strain>
    </source>
</reference>
<evidence type="ECO:0000313" key="5">
    <source>
        <dbReference type="Proteomes" id="UP001465976"/>
    </source>
</evidence>
<dbReference type="PANTHER" id="PTHR10039">
    <property type="entry name" value="AMELOGENIN"/>
    <property type="match status" value="1"/>
</dbReference>
<feature type="compositionally biased region" description="Low complexity" evidence="2">
    <location>
        <begin position="15"/>
        <end position="30"/>
    </location>
</feature>
<keyword evidence="5" id="KW-1185">Reference proteome</keyword>
<name>A0ABR3F378_9AGAR</name>
<evidence type="ECO:0000259" key="3">
    <source>
        <dbReference type="Pfam" id="PF24883"/>
    </source>
</evidence>
<accession>A0ABR3F378</accession>
<proteinExistence type="predicted"/>
<sequence>MQSPDGGFDSESLRNNRQGQNINQGVQNVNMGNGSFNSFSGDVGNFVQTFNPVNVTGPNAHKTLWEAVVDVGASHRAEQQSSRGSCLEGTREEVLRIISDWESENNQDLPICWLSGAAGVGKSTIAMTIAKLFEEKGLLSSFFFFRSDPQRNNPSALMLTIAHDLTLAIPMSRNRVNQRVSDDPRILNESMEVQFRELVLKPSRVQGWQTRMRKVAADLSLTTRKPDLVIIDGLDECSDTTTQLRILDAIADSYDQSPRSPFRFLICSRSESWIRQAFTTQPLRGITKSIVLDDRLSPAADIERYLIHEFQGIRAKYPQVRFPEKWPSKEDIGCLAQRSGGQFVYVKIAVEFVKLRFFHPVTQLRIIIDNAPHHPAPQPPFHKLDCLYNIILRGNPDHSKDLILAILAAIVVLPVHLDLRPSPEFLELLFGLTPGEVALKMQAMYSVLDIRDSKDEIRVYHTSFTDYLFDQTRSGEFYIDKSAQHYSLTRRWLQALSRSNLNIANYSPDLLDDLRNLDIGALFFCRVIAHPDLINHLREAPKFLHLEVPSDTTRSQLTDPDQTDRERMMDLAVLGAVWIEYHQPLSVEASARRLLESLLGFRDGEPHSPPFRITGCYCPRRTSITSHSSSFHFDRRAYHTACLRTAKMVVPEWWDILESIDSEVTPITNKPSVKLKRKIKSLLDSTPSQGYPFDPELFPVFKTLFEFLQRQDIGEKYTALEKARIEWLEWLETCPDRYATEAEALKEQITDVYHRRTQSAL</sequence>
<dbReference type="Pfam" id="PF24883">
    <property type="entry name" value="NPHP3_N"/>
    <property type="match status" value="1"/>
</dbReference>
<dbReference type="EMBL" id="JBAHYK010001070">
    <property type="protein sequence ID" value="KAL0569680.1"/>
    <property type="molecule type" value="Genomic_DNA"/>
</dbReference>
<organism evidence="4 5">
    <name type="scientific">Marasmius crinis-equi</name>
    <dbReference type="NCBI Taxonomy" id="585013"/>
    <lineage>
        <taxon>Eukaryota</taxon>
        <taxon>Fungi</taxon>
        <taxon>Dikarya</taxon>
        <taxon>Basidiomycota</taxon>
        <taxon>Agaricomycotina</taxon>
        <taxon>Agaricomycetes</taxon>
        <taxon>Agaricomycetidae</taxon>
        <taxon>Agaricales</taxon>
        <taxon>Marasmiineae</taxon>
        <taxon>Marasmiaceae</taxon>
        <taxon>Marasmius</taxon>
    </lineage>
</organism>
<dbReference type="InterPro" id="IPR027417">
    <property type="entry name" value="P-loop_NTPase"/>
</dbReference>
<feature type="domain" description="Nephrocystin 3-like N-terminal" evidence="3">
    <location>
        <begin position="98"/>
        <end position="269"/>
    </location>
</feature>
<dbReference type="SUPFAM" id="SSF52540">
    <property type="entry name" value="P-loop containing nucleoside triphosphate hydrolases"/>
    <property type="match status" value="1"/>
</dbReference>
<dbReference type="Gene3D" id="3.40.50.300">
    <property type="entry name" value="P-loop containing nucleotide triphosphate hydrolases"/>
    <property type="match status" value="1"/>
</dbReference>
<dbReference type="PANTHER" id="PTHR10039:SF17">
    <property type="entry name" value="FUNGAL STAND N-TERMINAL GOODBYE DOMAIN-CONTAINING PROTEIN-RELATED"/>
    <property type="match status" value="1"/>
</dbReference>
<dbReference type="InterPro" id="IPR056884">
    <property type="entry name" value="NPHP3-like_N"/>
</dbReference>
<evidence type="ECO:0000313" key="4">
    <source>
        <dbReference type="EMBL" id="KAL0569680.1"/>
    </source>
</evidence>
<protein>
    <recommendedName>
        <fullName evidence="3">Nephrocystin 3-like N-terminal domain-containing protein</fullName>
    </recommendedName>
</protein>